<protein>
    <submittedName>
        <fullName evidence="1">Uncharacterized protein</fullName>
    </submittedName>
</protein>
<evidence type="ECO:0000313" key="2">
    <source>
        <dbReference type="Proteomes" id="UP000014680"/>
    </source>
</evidence>
<dbReference type="EMBL" id="KB206860">
    <property type="protein sequence ID" value="ELP87317.1"/>
    <property type="molecule type" value="Genomic_DNA"/>
</dbReference>
<evidence type="ECO:0000313" key="1">
    <source>
        <dbReference type="EMBL" id="ELP87317.1"/>
    </source>
</evidence>
<keyword evidence="2" id="KW-1185">Reference proteome</keyword>
<proteinExistence type="predicted"/>
<accession>A0A0A1U0A8</accession>
<dbReference type="OMA" id="WYGEITL"/>
<name>A0A0A1U0A8_ENTIV</name>
<sequence>METKKPQQPKPKREKIEKPEENYEILQQSLLLALLSWYGEITLRKPNTKAKFVPTSFIVDKISLQSEDIDFATLVEDKTKQIITKEISDGVKPSKAKRHSDINRVSISVNMLFDICLELGFFFTLKKSRKTSSTLRIDRIEEVYFNNALLLNKVQVKESRFRELEAIKQSFGNGDSAILQRNSVLLRDALLG</sequence>
<gene>
    <name evidence="1" type="ORF">EIN_095740</name>
</gene>
<dbReference type="Proteomes" id="UP000014680">
    <property type="component" value="Unassembled WGS sequence"/>
</dbReference>
<dbReference type="VEuPathDB" id="AmoebaDB:EIN_095740"/>
<dbReference type="RefSeq" id="XP_004254088.1">
    <property type="nucleotide sequence ID" value="XM_004254040.1"/>
</dbReference>
<reference evidence="1 2" key="1">
    <citation type="submission" date="2012-10" db="EMBL/GenBank/DDBJ databases">
        <authorList>
            <person name="Zafar N."/>
            <person name="Inman J."/>
            <person name="Hall N."/>
            <person name="Lorenzi H."/>
            <person name="Caler E."/>
        </authorList>
    </citation>
    <scope>NUCLEOTIDE SEQUENCE [LARGE SCALE GENOMIC DNA]</scope>
    <source>
        <strain evidence="1 2">IP1</strain>
    </source>
</reference>
<dbReference type="OrthoDB" id="28013at2759"/>
<dbReference type="AlphaFoldDB" id="A0A0A1U0A8"/>
<dbReference type="KEGG" id="eiv:EIN_095740"/>
<dbReference type="GeneID" id="14886214"/>
<organism evidence="1 2">
    <name type="scientific">Entamoeba invadens IP1</name>
    <dbReference type="NCBI Taxonomy" id="370355"/>
    <lineage>
        <taxon>Eukaryota</taxon>
        <taxon>Amoebozoa</taxon>
        <taxon>Evosea</taxon>
        <taxon>Archamoebae</taxon>
        <taxon>Mastigamoebida</taxon>
        <taxon>Entamoebidae</taxon>
        <taxon>Entamoeba</taxon>
    </lineage>
</organism>